<evidence type="ECO:0000313" key="3">
    <source>
        <dbReference type="Proteomes" id="UP000559027"/>
    </source>
</evidence>
<comment type="caution">
    <text evidence="2">The sequence shown here is derived from an EMBL/GenBank/DDBJ whole genome shotgun (WGS) entry which is preliminary data.</text>
</comment>
<proteinExistence type="predicted"/>
<dbReference type="EMBL" id="JAACJO010000017">
    <property type="protein sequence ID" value="KAF5349155.1"/>
    <property type="molecule type" value="Genomic_DNA"/>
</dbReference>
<accession>A0A8H5CWF7</accession>
<evidence type="ECO:0000256" key="1">
    <source>
        <dbReference type="SAM" id="MobiDB-lite"/>
    </source>
</evidence>
<keyword evidence="3" id="KW-1185">Reference proteome</keyword>
<gene>
    <name evidence="2" type="ORF">D9756_009393</name>
</gene>
<dbReference type="AlphaFoldDB" id="A0A8H5CWF7"/>
<dbReference type="Proteomes" id="UP000559027">
    <property type="component" value="Unassembled WGS sequence"/>
</dbReference>
<reference evidence="2 3" key="1">
    <citation type="journal article" date="2020" name="ISME J.">
        <title>Uncovering the hidden diversity of litter-decomposition mechanisms in mushroom-forming fungi.</title>
        <authorList>
            <person name="Floudas D."/>
            <person name="Bentzer J."/>
            <person name="Ahren D."/>
            <person name="Johansson T."/>
            <person name="Persson P."/>
            <person name="Tunlid A."/>
        </authorList>
    </citation>
    <scope>NUCLEOTIDE SEQUENCE [LARGE SCALE GENOMIC DNA]</scope>
    <source>
        <strain evidence="2 3">CBS 146.42</strain>
    </source>
</reference>
<sequence length="213" mass="24486">MEQRLSLEKVQSMGIVHDEHWVDLEDRRQVTISDTGEPSRTSIVNGPQSPERAGMILRHADITLEYLELRVRLLDMSPYVIPANDLAGICNLRHLRIGLGIRRGYFKSTQNPTDPWLLSLIKNLPSQDTLEKLKLHYKISLEKGGDELEALEILQLFMAQRLDNVLSQDGYFAELRHIRLRIEMSREGRPSSMAQERNADGFFPSTAEHRLSR</sequence>
<organism evidence="2 3">
    <name type="scientific">Leucocoprinus leucothites</name>
    <dbReference type="NCBI Taxonomy" id="201217"/>
    <lineage>
        <taxon>Eukaryota</taxon>
        <taxon>Fungi</taxon>
        <taxon>Dikarya</taxon>
        <taxon>Basidiomycota</taxon>
        <taxon>Agaricomycotina</taxon>
        <taxon>Agaricomycetes</taxon>
        <taxon>Agaricomycetidae</taxon>
        <taxon>Agaricales</taxon>
        <taxon>Agaricineae</taxon>
        <taxon>Agaricaceae</taxon>
        <taxon>Leucocoprinus</taxon>
    </lineage>
</organism>
<evidence type="ECO:0000313" key="2">
    <source>
        <dbReference type="EMBL" id="KAF5349155.1"/>
    </source>
</evidence>
<feature type="region of interest" description="Disordered" evidence="1">
    <location>
        <begin position="187"/>
        <end position="213"/>
    </location>
</feature>
<name>A0A8H5CWF7_9AGAR</name>
<protein>
    <submittedName>
        <fullName evidence="2">Uncharacterized protein</fullName>
    </submittedName>
</protein>